<accession>A0A427YGU5</accession>
<dbReference type="OrthoDB" id="270167at2759"/>
<keyword evidence="2" id="KW-0479">Metal-binding</keyword>
<evidence type="ECO:0000256" key="5">
    <source>
        <dbReference type="ARBA" id="ARBA00023004"/>
    </source>
</evidence>
<reference evidence="9 10" key="1">
    <citation type="submission" date="2018-11" db="EMBL/GenBank/DDBJ databases">
        <title>Genome sequence of Saitozyma podzolica DSM 27192.</title>
        <authorList>
            <person name="Aliyu H."/>
            <person name="Gorte O."/>
            <person name="Ochsenreither K."/>
        </authorList>
    </citation>
    <scope>NUCLEOTIDE SEQUENCE [LARGE SCALE GENOMIC DNA]</scope>
    <source>
        <strain evidence="9 10">DSM 27192</strain>
    </source>
</reference>
<feature type="domain" description="Zn(2)-C6 fungal-type" evidence="8">
    <location>
        <begin position="442"/>
        <end position="471"/>
    </location>
</feature>
<dbReference type="SMART" id="SM00906">
    <property type="entry name" value="Fungal_trans"/>
    <property type="match status" value="1"/>
</dbReference>
<proteinExistence type="inferred from homology"/>
<dbReference type="AlphaFoldDB" id="A0A427YGU5"/>
<dbReference type="GO" id="GO:0003677">
    <property type="term" value="F:DNA binding"/>
    <property type="evidence" value="ECO:0007669"/>
    <property type="project" value="InterPro"/>
</dbReference>
<dbReference type="SUPFAM" id="SSF51197">
    <property type="entry name" value="Clavaminate synthase-like"/>
    <property type="match status" value="1"/>
</dbReference>
<dbReference type="GO" id="GO:0008270">
    <property type="term" value="F:zinc ion binding"/>
    <property type="evidence" value="ECO:0007669"/>
    <property type="project" value="InterPro"/>
</dbReference>
<keyword evidence="6" id="KW-0539">Nucleus</keyword>
<comment type="caution">
    <text evidence="9">The sequence shown here is derived from an EMBL/GenBank/DDBJ whole genome shotgun (WGS) entry which is preliminary data.</text>
</comment>
<evidence type="ECO:0000313" key="10">
    <source>
        <dbReference type="Proteomes" id="UP000279259"/>
    </source>
</evidence>
<evidence type="ECO:0000256" key="4">
    <source>
        <dbReference type="ARBA" id="ARBA00023002"/>
    </source>
</evidence>
<evidence type="ECO:0000259" key="8">
    <source>
        <dbReference type="PROSITE" id="PS50048"/>
    </source>
</evidence>
<dbReference type="GO" id="GO:0000981">
    <property type="term" value="F:DNA-binding transcription factor activity, RNA polymerase II-specific"/>
    <property type="evidence" value="ECO:0007669"/>
    <property type="project" value="InterPro"/>
</dbReference>
<dbReference type="Pfam" id="PF04082">
    <property type="entry name" value="Fungal_trans"/>
    <property type="match status" value="1"/>
</dbReference>
<dbReference type="Gene3D" id="3.60.130.10">
    <property type="entry name" value="Clavaminate synthase-like"/>
    <property type="match status" value="1"/>
</dbReference>
<dbReference type="SUPFAM" id="SSF57701">
    <property type="entry name" value="Zn2/Cys6 DNA-binding domain"/>
    <property type="match status" value="1"/>
</dbReference>
<protein>
    <recommendedName>
        <fullName evidence="8">Zn(2)-C6 fungal-type domain-containing protein</fullName>
    </recommendedName>
</protein>
<evidence type="ECO:0000256" key="1">
    <source>
        <dbReference type="ARBA" id="ARBA00005896"/>
    </source>
</evidence>
<dbReference type="GO" id="GO:0051213">
    <property type="term" value="F:dioxygenase activity"/>
    <property type="evidence" value="ECO:0007669"/>
    <property type="project" value="UniProtKB-KW"/>
</dbReference>
<keyword evidence="10" id="KW-1185">Reference proteome</keyword>
<dbReference type="PANTHER" id="PTHR43779">
    <property type="entry name" value="DIOXYGENASE RV0097-RELATED"/>
    <property type="match status" value="1"/>
</dbReference>
<keyword evidence="5" id="KW-0408">Iron</keyword>
<dbReference type="Pfam" id="PF02668">
    <property type="entry name" value="TauD"/>
    <property type="match status" value="1"/>
</dbReference>
<dbReference type="InterPro" id="IPR036864">
    <property type="entry name" value="Zn2-C6_fun-type_DNA-bd_sf"/>
</dbReference>
<comment type="similarity">
    <text evidence="1">Belongs to the TfdA dioxygenase family.</text>
</comment>
<keyword evidence="4" id="KW-0560">Oxidoreductase</keyword>
<evidence type="ECO:0000256" key="2">
    <source>
        <dbReference type="ARBA" id="ARBA00022723"/>
    </source>
</evidence>
<dbReference type="Gene3D" id="4.10.240.10">
    <property type="entry name" value="Zn(2)-C6 fungal-type DNA-binding domain"/>
    <property type="match status" value="1"/>
</dbReference>
<dbReference type="CDD" id="cd12148">
    <property type="entry name" value="fungal_TF_MHR"/>
    <property type="match status" value="1"/>
</dbReference>
<feature type="region of interest" description="Disordered" evidence="7">
    <location>
        <begin position="378"/>
        <end position="436"/>
    </location>
</feature>
<dbReference type="InterPro" id="IPR042098">
    <property type="entry name" value="TauD-like_sf"/>
</dbReference>
<evidence type="ECO:0000256" key="3">
    <source>
        <dbReference type="ARBA" id="ARBA00022964"/>
    </source>
</evidence>
<dbReference type="InterPro" id="IPR003819">
    <property type="entry name" value="TauD/TfdA-like"/>
</dbReference>
<evidence type="ECO:0000313" key="9">
    <source>
        <dbReference type="EMBL" id="RSH90371.1"/>
    </source>
</evidence>
<dbReference type="PROSITE" id="PS50048">
    <property type="entry name" value="ZN2_CY6_FUNGAL_2"/>
    <property type="match status" value="1"/>
</dbReference>
<keyword evidence="3" id="KW-0223">Dioxygenase</keyword>
<evidence type="ECO:0000256" key="6">
    <source>
        <dbReference type="ARBA" id="ARBA00023242"/>
    </source>
</evidence>
<dbReference type="STRING" id="1890683.A0A427YGU5"/>
<dbReference type="GO" id="GO:0006351">
    <property type="term" value="P:DNA-templated transcription"/>
    <property type="evidence" value="ECO:0007669"/>
    <property type="project" value="InterPro"/>
</dbReference>
<evidence type="ECO:0000256" key="7">
    <source>
        <dbReference type="SAM" id="MobiDB-lite"/>
    </source>
</evidence>
<dbReference type="PANTHER" id="PTHR43779:SF3">
    <property type="entry name" value="(3R)-3-[(CARBOXYMETHYL)AMINO]FATTY ACID OXYGENASE_DECARBOXYLASE"/>
    <property type="match status" value="1"/>
</dbReference>
<dbReference type="InterPro" id="IPR001138">
    <property type="entry name" value="Zn2Cys6_DnaBD"/>
</dbReference>
<dbReference type="InterPro" id="IPR007219">
    <property type="entry name" value="XnlR_reg_dom"/>
</dbReference>
<dbReference type="InterPro" id="IPR051178">
    <property type="entry name" value="TfdA_dioxygenase"/>
</dbReference>
<name>A0A427YGU5_9TREE</name>
<gene>
    <name evidence="9" type="ORF">EHS25_000976</name>
</gene>
<dbReference type="Proteomes" id="UP000279259">
    <property type="component" value="Unassembled WGS sequence"/>
</dbReference>
<sequence length="1162" mass="129733">MSGLKVTPLHPTFGAELSGVDFTKPVSPELYAEIRKVVDKYGAVVVRDTKLTDEAHVEFSRYFGELDDVTPYMDAGRKHRLPMKELFDAGNIDPNTGDVAATSHVTIINNLANEMFHVDSSFNARRAGHSLLVARLLPPKGTGGATEFSDSRTAYDDLPEDLKKKLDGVVANHSLFHSRKVCRPDFYKDLVVEEKPMSKHLLCQNHEWSDRMVSGISHLESHPSAGETRLWANPGQNLYFASYIHSLEGMPKDESDKLLAELKEHVSQPKYRLTIEWDQVGDMIIWDNTSVLHRATGGSYFGKHRRDMRRTTVKDMSSTKFGFNQQQEWRCGLLRSHSPSLLDNTPISAPEQFQLVSLSTYIISQSLEQVRGICTMSETSQTPKESEKPLSGATNGTKPPAQPTPAPDEPPAKSSTEVKAPPSRPPPSDPDQPARHARAARACRRCQQKKLRCFGGCPCTACKRARHTCDFRAEADSSRDDDAQMGTDSEVDTRFRQLEKLVQDLVSRIDGSATAATLGMAGTAVTGTSRQRQTNVLLAQHQSLTVLLHTSGYQNACSTTRRPELAHTPYRQLIPQRDFRRRTRTQRLVQHLVPRRSSFQPQRELPEGRLAAYQSGTSYGAPLRTLAFNPAHWDNADRTRPPSPSQQPVEQTSEFWTGFNVRPGMQDDPVTQGIIDQRTAEELVEFFFRYCEIFMPIFEFDRSSDLTGPLPLSNRLNDIKNHGPYLFTAILAVAARSRPRPGQVPAIQPPSLSPDASLRLRQLAYAHFASSTFRRHQSLSDIQATLLLAGWGLHEGSEGPEAWMSTGHCGRLAHRLGLHTLGRSWTTKAVEGKSPAEIAKLISQWKTWLFWFCFDNSLELGFGRPPMIQVDPDEDSLLHIVESGLLSAESASSCLYLIGLTRLVKIGRELSRWTQHLDGKDESAKTLPQISPTLQQLNGKLDLWERSWTWNGSFFSLRLGRYTPLIKLQCQHFRLCLNSLALKAAFSEELQVPDSFMSSCLSGAAMAALDMIQAYVDGSSSSPYLVFCLDYICLTIGHALIFLVRLYVLQGPIPIDRSVILHYLESAIDLMETSDMAPNGQATHIARTCRDICRAGGIPLPQFEKRATETAEQIVVPPATFDYPVDSNLFGDMSNGEGFDLDWFLGLPTFGIVEHQGNFWTG</sequence>
<feature type="compositionally biased region" description="Pro residues" evidence="7">
    <location>
        <begin position="400"/>
        <end position="409"/>
    </location>
</feature>
<dbReference type="EMBL" id="RSCD01000010">
    <property type="protein sequence ID" value="RSH90371.1"/>
    <property type="molecule type" value="Genomic_DNA"/>
</dbReference>
<organism evidence="9 10">
    <name type="scientific">Saitozyma podzolica</name>
    <dbReference type="NCBI Taxonomy" id="1890683"/>
    <lineage>
        <taxon>Eukaryota</taxon>
        <taxon>Fungi</taxon>
        <taxon>Dikarya</taxon>
        <taxon>Basidiomycota</taxon>
        <taxon>Agaricomycotina</taxon>
        <taxon>Tremellomycetes</taxon>
        <taxon>Tremellales</taxon>
        <taxon>Trimorphomycetaceae</taxon>
        <taxon>Saitozyma</taxon>
    </lineage>
</organism>